<accession>A0ABM8QL03</accession>
<dbReference type="EMBL" id="CAJNBJ010000001">
    <property type="protein sequence ID" value="CAE6703086.1"/>
    <property type="molecule type" value="Genomic_DNA"/>
</dbReference>
<dbReference type="Gene3D" id="2.40.10.220">
    <property type="entry name" value="predicted glycosyltransferase like domains"/>
    <property type="match status" value="1"/>
</dbReference>
<keyword evidence="3" id="KW-1185">Reference proteome</keyword>
<dbReference type="Proteomes" id="UP000675880">
    <property type="component" value="Unassembled WGS sequence"/>
</dbReference>
<proteinExistence type="predicted"/>
<sequence>MDMDLRSSTRVTVAYPVRLSGDSMVGQGTLINLSAPGCAIETTLPVQPGDYLELHVMAPDQARPLTVGLAKVRWATEQKAGVEFIRVRQDEQSRLQRLIGRVLEESTAGVTTDRQELTAA</sequence>
<evidence type="ECO:0000259" key="1">
    <source>
        <dbReference type="Pfam" id="PF07238"/>
    </source>
</evidence>
<dbReference type="Pfam" id="PF07238">
    <property type="entry name" value="PilZ"/>
    <property type="match status" value="1"/>
</dbReference>
<dbReference type="InterPro" id="IPR009875">
    <property type="entry name" value="PilZ_domain"/>
</dbReference>
<protein>
    <submittedName>
        <fullName evidence="2">PilZ domain-containing protein</fullName>
    </submittedName>
</protein>
<dbReference type="RefSeq" id="WP_213040664.1">
    <property type="nucleotide sequence ID" value="NZ_CAJNBJ010000001.1"/>
</dbReference>
<evidence type="ECO:0000313" key="2">
    <source>
        <dbReference type="EMBL" id="CAE6703086.1"/>
    </source>
</evidence>
<dbReference type="SUPFAM" id="SSF141371">
    <property type="entry name" value="PilZ domain-like"/>
    <property type="match status" value="1"/>
</dbReference>
<gene>
    <name evidence="2" type="ORF">NSPZN2_10833</name>
</gene>
<comment type="caution">
    <text evidence="2">The sequence shown here is derived from an EMBL/GenBank/DDBJ whole genome shotgun (WGS) entry which is preliminary data.</text>
</comment>
<feature type="domain" description="PilZ" evidence="1">
    <location>
        <begin position="5"/>
        <end position="99"/>
    </location>
</feature>
<organism evidence="2 3">
    <name type="scientific">Nitrospira defluvii</name>
    <dbReference type="NCBI Taxonomy" id="330214"/>
    <lineage>
        <taxon>Bacteria</taxon>
        <taxon>Pseudomonadati</taxon>
        <taxon>Nitrospirota</taxon>
        <taxon>Nitrospiria</taxon>
        <taxon>Nitrospirales</taxon>
        <taxon>Nitrospiraceae</taxon>
        <taxon>Nitrospira</taxon>
    </lineage>
</organism>
<evidence type="ECO:0000313" key="3">
    <source>
        <dbReference type="Proteomes" id="UP000675880"/>
    </source>
</evidence>
<reference evidence="2 3" key="1">
    <citation type="submission" date="2021-02" db="EMBL/GenBank/DDBJ databases">
        <authorList>
            <person name="Han P."/>
        </authorList>
    </citation>
    <scope>NUCLEOTIDE SEQUENCE [LARGE SCALE GENOMIC DNA]</scope>
    <source>
        <strain evidence="2">Candidatus Nitrospira sp. ZN2</strain>
    </source>
</reference>
<name>A0ABM8QL03_9BACT</name>